<dbReference type="AlphaFoldDB" id="A0A543IKY6"/>
<dbReference type="Proteomes" id="UP000316706">
    <property type="component" value="Unassembled WGS sequence"/>
</dbReference>
<feature type="domain" description="Histidine kinase/HSP90-like ATPase" evidence="2">
    <location>
        <begin position="206"/>
        <end position="319"/>
    </location>
</feature>
<keyword evidence="5" id="KW-1185">Reference proteome</keyword>
<evidence type="ECO:0000259" key="2">
    <source>
        <dbReference type="Pfam" id="PF13581"/>
    </source>
</evidence>
<evidence type="ECO:0000256" key="1">
    <source>
        <dbReference type="ARBA" id="ARBA00022527"/>
    </source>
</evidence>
<organism evidence="4 5">
    <name type="scientific">Actinomadura hallensis</name>
    <dbReference type="NCBI Taxonomy" id="337895"/>
    <lineage>
        <taxon>Bacteria</taxon>
        <taxon>Bacillati</taxon>
        <taxon>Actinomycetota</taxon>
        <taxon>Actinomycetes</taxon>
        <taxon>Streptosporangiales</taxon>
        <taxon>Thermomonosporaceae</taxon>
        <taxon>Actinomadura</taxon>
    </lineage>
</organism>
<evidence type="ECO:0000259" key="3">
    <source>
        <dbReference type="Pfam" id="PF14417"/>
    </source>
</evidence>
<evidence type="ECO:0000313" key="4">
    <source>
        <dbReference type="EMBL" id="TQM71250.1"/>
    </source>
</evidence>
<dbReference type="InterPro" id="IPR003594">
    <property type="entry name" value="HATPase_dom"/>
</dbReference>
<keyword evidence="1" id="KW-0723">Serine/threonine-protein kinase</keyword>
<protein>
    <submittedName>
        <fullName evidence="4">Anti-sigma regulatory factor (Ser/Thr protein kinase)</fullName>
    </submittedName>
</protein>
<dbReference type="Gene3D" id="3.30.565.10">
    <property type="entry name" value="Histidine kinase-like ATPase, C-terminal domain"/>
    <property type="match status" value="1"/>
</dbReference>
<accession>A0A543IKY6</accession>
<dbReference type="InterPro" id="IPR025847">
    <property type="entry name" value="MEDS_domain"/>
</dbReference>
<dbReference type="InterPro" id="IPR036890">
    <property type="entry name" value="HATPase_C_sf"/>
</dbReference>
<dbReference type="OrthoDB" id="3748385at2"/>
<proteinExistence type="predicted"/>
<gene>
    <name evidence="4" type="ORF">FHX41_5009</name>
</gene>
<dbReference type="CDD" id="cd16936">
    <property type="entry name" value="HATPase_RsbW-like"/>
    <property type="match status" value="1"/>
</dbReference>
<dbReference type="SUPFAM" id="SSF55874">
    <property type="entry name" value="ATPase domain of HSP90 chaperone/DNA topoisomerase II/histidine kinase"/>
    <property type="match status" value="1"/>
</dbReference>
<dbReference type="Pfam" id="PF13581">
    <property type="entry name" value="HATPase_c_2"/>
    <property type="match status" value="1"/>
</dbReference>
<keyword evidence="1" id="KW-0418">Kinase</keyword>
<dbReference type="RefSeq" id="WP_141972668.1">
    <property type="nucleotide sequence ID" value="NZ_VFPO01000001.1"/>
</dbReference>
<name>A0A543IKY6_9ACTN</name>
<feature type="domain" description="MEDS" evidence="3">
    <location>
        <begin position="18"/>
        <end position="151"/>
    </location>
</feature>
<keyword evidence="1" id="KW-0808">Transferase</keyword>
<dbReference type="InterPro" id="IPR047718">
    <property type="entry name" value="RsbA-like_anti_sig"/>
</dbReference>
<sequence>MTAQTETFPQEDRPRRFDHRALFFDDEQDFLDTTVPFLKEGVEADEVVMAVVTADKIKLLEDALGPSGEAVQFADGASWYQHPVQAMAAYDAFLKSQAPRPIRLVAESNWGDRRAHEVVEWLRYDAIVNAAFRDDNVRCICCFDRRALHPDHPEILEYARYAHPDLIDAGISRSNSGYLEPGTVSEMCDRQFAEPAPASAASMQVDPMGLHAVRDFVARHAERRGLAAGPLRDLLVAVTEVASNAIRHGTAPITVRVWTSGDGLYCEVIDAGDWRPDALVGYLPPVSAADPGFGLWGVRMLCDVVTVQPTPDGTTVRLRTTL</sequence>
<comment type="caution">
    <text evidence="4">The sequence shown here is derived from an EMBL/GenBank/DDBJ whole genome shotgun (WGS) entry which is preliminary data.</text>
</comment>
<evidence type="ECO:0000313" key="5">
    <source>
        <dbReference type="Proteomes" id="UP000316706"/>
    </source>
</evidence>
<dbReference type="EMBL" id="VFPO01000001">
    <property type="protein sequence ID" value="TQM71250.1"/>
    <property type="molecule type" value="Genomic_DNA"/>
</dbReference>
<dbReference type="PANTHER" id="PTHR35526">
    <property type="entry name" value="ANTI-SIGMA-F FACTOR RSBW-RELATED"/>
    <property type="match status" value="1"/>
</dbReference>
<dbReference type="Pfam" id="PF14417">
    <property type="entry name" value="MEDS"/>
    <property type="match status" value="1"/>
</dbReference>
<dbReference type="NCBIfam" id="NF041045">
    <property type="entry name" value="RsbA_anti_sig"/>
    <property type="match status" value="1"/>
</dbReference>
<dbReference type="PANTHER" id="PTHR35526:SF3">
    <property type="entry name" value="ANTI-SIGMA-F FACTOR RSBW"/>
    <property type="match status" value="1"/>
</dbReference>
<dbReference type="InterPro" id="IPR050267">
    <property type="entry name" value="Anti-sigma-factor_SerPK"/>
</dbReference>
<dbReference type="GO" id="GO:0004674">
    <property type="term" value="F:protein serine/threonine kinase activity"/>
    <property type="evidence" value="ECO:0007669"/>
    <property type="project" value="UniProtKB-KW"/>
</dbReference>
<reference evidence="4 5" key="1">
    <citation type="submission" date="2019-06" db="EMBL/GenBank/DDBJ databases">
        <title>Sequencing the genomes of 1000 actinobacteria strains.</title>
        <authorList>
            <person name="Klenk H.-P."/>
        </authorList>
    </citation>
    <scope>NUCLEOTIDE SEQUENCE [LARGE SCALE GENOMIC DNA]</scope>
    <source>
        <strain evidence="4 5">DSM 45043</strain>
    </source>
</reference>